<proteinExistence type="predicted"/>
<evidence type="ECO:0000313" key="2">
    <source>
        <dbReference type="Proteomes" id="UP001151081"/>
    </source>
</evidence>
<dbReference type="EMBL" id="JAGTJJ010000001">
    <property type="protein sequence ID" value="MDC3979755.1"/>
    <property type="molecule type" value="Genomic_DNA"/>
</dbReference>
<sequence length="130" mass="14863">MLRILREQVDALRQAELEEYRERVLAQIQGIFPAEWSRLGEEGCAALVDRALGRAARHGCKSEQDVFRYVSLMLVLGPDFEEDPALPWVREILEDPEASGWQKVSALMDRAIAWLRERDAPKASEEVGRE</sequence>
<comment type="caution">
    <text evidence="1">The sequence shown here is derived from an EMBL/GenBank/DDBJ whole genome shotgun (WGS) entry which is preliminary data.</text>
</comment>
<gene>
    <name evidence="1" type="ORF">KEG57_04540</name>
</gene>
<name>A0A9X3WZE0_9BACT</name>
<protein>
    <submittedName>
        <fullName evidence="1">Uncharacterized protein</fullName>
    </submittedName>
</protein>
<dbReference type="AlphaFoldDB" id="A0A9X3WZE0"/>
<organism evidence="1 2">
    <name type="scientific">Polyangium jinanense</name>
    <dbReference type="NCBI Taxonomy" id="2829994"/>
    <lineage>
        <taxon>Bacteria</taxon>
        <taxon>Pseudomonadati</taxon>
        <taxon>Myxococcota</taxon>
        <taxon>Polyangia</taxon>
        <taxon>Polyangiales</taxon>
        <taxon>Polyangiaceae</taxon>
        <taxon>Polyangium</taxon>
    </lineage>
</organism>
<dbReference type="Proteomes" id="UP001151081">
    <property type="component" value="Unassembled WGS sequence"/>
</dbReference>
<reference evidence="1 2" key="1">
    <citation type="submission" date="2021-04" db="EMBL/GenBank/DDBJ databases">
        <title>Genome analysis of Polyangium sp.</title>
        <authorList>
            <person name="Li Y."/>
            <person name="Wang J."/>
        </authorList>
    </citation>
    <scope>NUCLEOTIDE SEQUENCE [LARGE SCALE GENOMIC DNA]</scope>
    <source>
        <strain evidence="1 2">SDU14</strain>
    </source>
</reference>
<dbReference type="RefSeq" id="WP_272417805.1">
    <property type="nucleotide sequence ID" value="NZ_JAGTJJ010000001.1"/>
</dbReference>
<keyword evidence="2" id="KW-1185">Reference proteome</keyword>
<evidence type="ECO:0000313" key="1">
    <source>
        <dbReference type="EMBL" id="MDC3979755.1"/>
    </source>
</evidence>
<accession>A0A9X3WZE0</accession>